<dbReference type="AlphaFoldDB" id="A0A835LQ96"/>
<dbReference type="OrthoDB" id="588330at2759"/>
<reference evidence="1 2" key="1">
    <citation type="submission" date="2020-10" db="EMBL/GenBank/DDBJ databases">
        <title>The Coptis chinensis genome and diversification of protoberbering-type alkaloids.</title>
        <authorList>
            <person name="Wang B."/>
            <person name="Shu S."/>
            <person name="Song C."/>
            <person name="Liu Y."/>
        </authorList>
    </citation>
    <scope>NUCLEOTIDE SEQUENCE [LARGE SCALE GENOMIC DNA]</scope>
    <source>
        <strain evidence="1">HL-2020</strain>
        <tissue evidence="1">Leaf</tissue>
    </source>
</reference>
<sequence length="175" mass="19900">MWPSYYELQTLDVPISLAKVADVDRVLAMKEYGTVGRDVDIGKGLQRLKELEEESSGLRMANSRLQGENSKLLKKLESTQVLATYVLELPEGIDGGADASPEDQERIDKTHRITLFLCFFKPIMEAKATTICLDKNYRPVRIPPKLQSKVVQYLCNEGLMCIYIRGSYIYCYLPQ</sequence>
<dbReference type="Proteomes" id="UP000631114">
    <property type="component" value="Unassembled WGS sequence"/>
</dbReference>
<dbReference type="EMBL" id="JADFTS010000005">
    <property type="protein sequence ID" value="KAF9604073.1"/>
    <property type="molecule type" value="Genomic_DNA"/>
</dbReference>
<proteinExistence type="predicted"/>
<accession>A0A835LQ96</accession>
<organism evidence="1 2">
    <name type="scientific">Coptis chinensis</name>
    <dbReference type="NCBI Taxonomy" id="261450"/>
    <lineage>
        <taxon>Eukaryota</taxon>
        <taxon>Viridiplantae</taxon>
        <taxon>Streptophyta</taxon>
        <taxon>Embryophyta</taxon>
        <taxon>Tracheophyta</taxon>
        <taxon>Spermatophyta</taxon>
        <taxon>Magnoliopsida</taxon>
        <taxon>Ranunculales</taxon>
        <taxon>Ranunculaceae</taxon>
        <taxon>Coptidoideae</taxon>
        <taxon>Coptis</taxon>
    </lineage>
</organism>
<evidence type="ECO:0000313" key="1">
    <source>
        <dbReference type="EMBL" id="KAF9604073.1"/>
    </source>
</evidence>
<gene>
    <name evidence="1" type="ORF">IFM89_001959</name>
</gene>
<comment type="caution">
    <text evidence="1">The sequence shown here is derived from an EMBL/GenBank/DDBJ whole genome shotgun (WGS) entry which is preliminary data.</text>
</comment>
<name>A0A835LQ96_9MAGN</name>
<feature type="non-terminal residue" evidence="1">
    <location>
        <position position="175"/>
    </location>
</feature>
<protein>
    <submittedName>
        <fullName evidence="1">Uncharacterized protein</fullName>
    </submittedName>
</protein>
<keyword evidence="2" id="KW-1185">Reference proteome</keyword>
<evidence type="ECO:0000313" key="2">
    <source>
        <dbReference type="Proteomes" id="UP000631114"/>
    </source>
</evidence>